<feature type="compositionally biased region" description="Basic and acidic residues" evidence="1">
    <location>
        <begin position="1"/>
        <end position="12"/>
    </location>
</feature>
<name>A0ABS4I1Z2_9BACL</name>
<dbReference type="Proteomes" id="UP001519344">
    <property type="component" value="Unassembled WGS sequence"/>
</dbReference>
<dbReference type="Gene3D" id="2.60.120.260">
    <property type="entry name" value="Galactose-binding domain-like"/>
    <property type="match status" value="1"/>
</dbReference>
<keyword evidence="4" id="KW-1185">Reference proteome</keyword>
<proteinExistence type="predicted"/>
<dbReference type="EMBL" id="JAGGKV010000010">
    <property type="protein sequence ID" value="MBP1964823.1"/>
    <property type="molecule type" value="Genomic_DNA"/>
</dbReference>
<sequence>MLKLETPPRRSPADTYIYNPEDPVADSGEREPENMRKHELRCDILVYTSDVLESDLTVAGELSCELFAASTGVDTDWVVTLSDVDDLGNSIKLSNYIVRAKYRNGLDSPELPILS</sequence>
<feature type="region of interest" description="Disordered" evidence="1">
    <location>
        <begin position="1"/>
        <end position="33"/>
    </location>
</feature>
<protein>
    <submittedName>
        <fullName evidence="3">Acyl esterase</fullName>
    </submittedName>
</protein>
<evidence type="ECO:0000256" key="1">
    <source>
        <dbReference type="SAM" id="MobiDB-lite"/>
    </source>
</evidence>
<accession>A0ABS4I1Z2</accession>
<organism evidence="3 4">
    <name type="scientific">Paenibacillus aceris</name>
    <dbReference type="NCBI Taxonomy" id="869555"/>
    <lineage>
        <taxon>Bacteria</taxon>
        <taxon>Bacillati</taxon>
        <taxon>Bacillota</taxon>
        <taxon>Bacilli</taxon>
        <taxon>Bacillales</taxon>
        <taxon>Paenibacillaceae</taxon>
        <taxon>Paenibacillus</taxon>
    </lineage>
</organism>
<feature type="domain" description="Xaa-Pro dipeptidyl-peptidase C-terminal" evidence="2">
    <location>
        <begin position="12"/>
        <end position="109"/>
    </location>
</feature>
<evidence type="ECO:0000313" key="4">
    <source>
        <dbReference type="Proteomes" id="UP001519344"/>
    </source>
</evidence>
<gene>
    <name evidence="3" type="ORF">J2Z65_004046</name>
</gene>
<dbReference type="InterPro" id="IPR013736">
    <property type="entry name" value="Xaa-Pro_dipept_C"/>
</dbReference>
<evidence type="ECO:0000313" key="3">
    <source>
        <dbReference type="EMBL" id="MBP1964823.1"/>
    </source>
</evidence>
<dbReference type="SUPFAM" id="SSF49785">
    <property type="entry name" value="Galactose-binding domain-like"/>
    <property type="match status" value="1"/>
</dbReference>
<evidence type="ECO:0000259" key="2">
    <source>
        <dbReference type="Pfam" id="PF08530"/>
    </source>
</evidence>
<reference evidence="3 4" key="1">
    <citation type="submission" date="2021-03" db="EMBL/GenBank/DDBJ databases">
        <title>Genomic Encyclopedia of Type Strains, Phase IV (KMG-IV): sequencing the most valuable type-strain genomes for metagenomic binning, comparative biology and taxonomic classification.</title>
        <authorList>
            <person name="Goeker M."/>
        </authorList>
    </citation>
    <scope>NUCLEOTIDE SEQUENCE [LARGE SCALE GENOMIC DNA]</scope>
    <source>
        <strain evidence="3 4">DSM 24950</strain>
    </source>
</reference>
<comment type="caution">
    <text evidence="3">The sequence shown here is derived from an EMBL/GenBank/DDBJ whole genome shotgun (WGS) entry which is preliminary data.</text>
</comment>
<dbReference type="InterPro" id="IPR008979">
    <property type="entry name" value="Galactose-bd-like_sf"/>
</dbReference>
<dbReference type="Pfam" id="PF08530">
    <property type="entry name" value="PepX_C"/>
    <property type="match status" value="1"/>
</dbReference>